<dbReference type="InterPro" id="IPR013538">
    <property type="entry name" value="ASHA1/2-like_C"/>
</dbReference>
<feature type="domain" description="Activator of Hsp90 ATPase homologue 1/2-like C-terminal" evidence="2">
    <location>
        <begin position="17"/>
        <end position="152"/>
    </location>
</feature>
<gene>
    <name evidence="3" type="ORF">SAMN05444159_6473</name>
</gene>
<proteinExistence type="inferred from homology"/>
<dbReference type="EMBL" id="LT670844">
    <property type="protein sequence ID" value="SHL66250.1"/>
    <property type="molecule type" value="Genomic_DNA"/>
</dbReference>
<accession>A0A1M7CGD7</accession>
<dbReference type="Proteomes" id="UP000189935">
    <property type="component" value="Chromosome I"/>
</dbReference>
<dbReference type="CDD" id="cd08891">
    <property type="entry name" value="SRPBCC_CalC"/>
    <property type="match status" value="1"/>
</dbReference>
<dbReference type="Pfam" id="PF08327">
    <property type="entry name" value="AHSA1"/>
    <property type="match status" value="1"/>
</dbReference>
<sequence length="162" mass="18055">MNEMAAIAPVRKTVRVKAPITHAFEVFTSGLTRWWPFDHGVGKKPIQKVLMEPRLGGRWLEIADDGSETSVATITVWEPPHRLVMVWQVNAQWKPDATMKSEVDVRFSADGPDATEVELLHHKFETMGAEAGASMRKDVDGGWPGLMARFASEAERSKNQTA</sequence>
<dbReference type="OrthoDB" id="793407at2"/>
<dbReference type="Gene3D" id="3.30.530.20">
    <property type="match status" value="1"/>
</dbReference>
<evidence type="ECO:0000256" key="1">
    <source>
        <dbReference type="ARBA" id="ARBA00006817"/>
    </source>
</evidence>
<comment type="similarity">
    <text evidence="1">Belongs to the AHA1 family.</text>
</comment>
<name>A0A1M7CGD7_9BRAD</name>
<dbReference type="InterPro" id="IPR023393">
    <property type="entry name" value="START-like_dom_sf"/>
</dbReference>
<dbReference type="SUPFAM" id="SSF55961">
    <property type="entry name" value="Bet v1-like"/>
    <property type="match status" value="1"/>
</dbReference>
<dbReference type="RefSeq" id="WP_079543660.1">
    <property type="nucleotide sequence ID" value="NZ_LT670844.1"/>
</dbReference>
<reference evidence="3 4" key="1">
    <citation type="submission" date="2016-11" db="EMBL/GenBank/DDBJ databases">
        <authorList>
            <person name="Jaros S."/>
            <person name="Januszkiewicz K."/>
            <person name="Wedrychowicz H."/>
        </authorList>
    </citation>
    <scope>NUCLEOTIDE SEQUENCE [LARGE SCALE GENOMIC DNA]</scope>
    <source>
        <strain evidence="3 4">GAS499</strain>
    </source>
</reference>
<organism evidence="3 4">
    <name type="scientific">Bradyrhizobium lablabi</name>
    <dbReference type="NCBI Taxonomy" id="722472"/>
    <lineage>
        <taxon>Bacteria</taxon>
        <taxon>Pseudomonadati</taxon>
        <taxon>Pseudomonadota</taxon>
        <taxon>Alphaproteobacteria</taxon>
        <taxon>Hyphomicrobiales</taxon>
        <taxon>Nitrobacteraceae</taxon>
        <taxon>Bradyrhizobium</taxon>
    </lineage>
</organism>
<evidence type="ECO:0000259" key="2">
    <source>
        <dbReference type="Pfam" id="PF08327"/>
    </source>
</evidence>
<evidence type="ECO:0000313" key="4">
    <source>
        <dbReference type="Proteomes" id="UP000189935"/>
    </source>
</evidence>
<evidence type="ECO:0000313" key="3">
    <source>
        <dbReference type="EMBL" id="SHL66250.1"/>
    </source>
</evidence>
<protein>
    <submittedName>
        <fullName evidence="3">Uncharacterized conserved protein YndB, AHSA1/START domain</fullName>
    </submittedName>
</protein>
<dbReference type="AlphaFoldDB" id="A0A1M7CGD7"/>